<dbReference type="EMBL" id="CAXITT010000544">
    <property type="protein sequence ID" value="CAL1543385.1"/>
    <property type="molecule type" value="Genomic_DNA"/>
</dbReference>
<dbReference type="SMART" id="SM00398">
    <property type="entry name" value="HMG"/>
    <property type="match status" value="2"/>
</dbReference>
<feature type="region of interest" description="Disordered" evidence="3">
    <location>
        <begin position="260"/>
        <end position="279"/>
    </location>
</feature>
<gene>
    <name evidence="5" type="ORF">GSLYS_00016919001</name>
</gene>
<evidence type="ECO:0000313" key="5">
    <source>
        <dbReference type="EMBL" id="CAL1543385.1"/>
    </source>
</evidence>
<dbReference type="GO" id="GO:0005634">
    <property type="term" value="C:nucleus"/>
    <property type="evidence" value="ECO:0007669"/>
    <property type="project" value="UniProtKB-UniRule"/>
</dbReference>
<dbReference type="GO" id="GO:0006357">
    <property type="term" value="P:regulation of transcription by RNA polymerase II"/>
    <property type="evidence" value="ECO:0007669"/>
    <property type="project" value="TreeGrafter"/>
</dbReference>
<dbReference type="PROSITE" id="PS50118">
    <property type="entry name" value="HMG_BOX_2"/>
    <property type="match status" value="2"/>
</dbReference>
<evidence type="ECO:0000256" key="3">
    <source>
        <dbReference type="SAM" id="MobiDB-lite"/>
    </source>
</evidence>
<evidence type="ECO:0000259" key="4">
    <source>
        <dbReference type="PROSITE" id="PS50118"/>
    </source>
</evidence>
<sequence length="279" mass="32494">MAATIAGRFCNKLQHIYIGFKQLQLKNVQLNSASFQLSSNKNQCIRLLSHASMLCTQSSNEGSQPVLNQKPKYPPNVFFLFLQKIAPQLKKENPDVKRKDLVSQAAKMWNELNPEEKSHLAMERREHFEKYKEDLKVYLENITPEQITKIESKKIQTAAQKKRKERRAFGMPRKPVGAFSVFVAENFSQRTDNVPVSIHFKTLLNHWNQMSDAEKDPYIKKTKELKAKYQEDIAKWEKEMIQVGRFHLVRKTTLTQLAKNPNRNKKQKQVGFAPDVKDH</sequence>
<keyword evidence="1 2" id="KW-0238">DNA-binding</keyword>
<feature type="domain" description="HMG box" evidence="4">
    <location>
        <begin position="172"/>
        <end position="237"/>
    </location>
</feature>
<comment type="caution">
    <text evidence="5">The sequence shown here is derived from an EMBL/GenBank/DDBJ whole genome shotgun (WGS) entry which is preliminary data.</text>
</comment>
<dbReference type="InterPro" id="IPR036910">
    <property type="entry name" value="HMG_box_dom_sf"/>
</dbReference>
<feature type="domain" description="HMG box" evidence="4">
    <location>
        <begin position="71"/>
        <end position="139"/>
    </location>
</feature>
<reference evidence="5 6" key="1">
    <citation type="submission" date="2024-04" db="EMBL/GenBank/DDBJ databases">
        <authorList>
            <consortium name="Genoscope - CEA"/>
            <person name="William W."/>
        </authorList>
    </citation>
    <scope>NUCLEOTIDE SEQUENCE [LARGE SCALE GENOMIC DNA]</scope>
</reference>
<dbReference type="GO" id="GO:0003677">
    <property type="term" value="F:DNA binding"/>
    <property type="evidence" value="ECO:0007669"/>
    <property type="project" value="UniProtKB-UniRule"/>
</dbReference>
<dbReference type="Proteomes" id="UP001497497">
    <property type="component" value="Unassembled WGS sequence"/>
</dbReference>
<feature type="DNA-binding region" description="HMG box" evidence="2">
    <location>
        <begin position="71"/>
        <end position="139"/>
    </location>
</feature>
<accession>A0AAV2I9B3</accession>
<name>A0AAV2I9B3_LYMST</name>
<keyword evidence="2" id="KW-0539">Nucleus</keyword>
<keyword evidence="6" id="KW-1185">Reference proteome</keyword>
<dbReference type="Gene3D" id="1.10.30.10">
    <property type="entry name" value="High mobility group box domain"/>
    <property type="match status" value="2"/>
</dbReference>
<evidence type="ECO:0000256" key="2">
    <source>
        <dbReference type="PROSITE-ProRule" id="PRU00267"/>
    </source>
</evidence>
<evidence type="ECO:0000313" key="6">
    <source>
        <dbReference type="Proteomes" id="UP001497497"/>
    </source>
</evidence>
<dbReference type="Pfam" id="PF00505">
    <property type="entry name" value="HMG_box"/>
    <property type="match status" value="2"/>
</dbReference>
<dbReference type="SUPFAM" id="SSF47095">
    <property type="entry name" value="HMG-box"/>
    <property type="match status" value="2"/>
</dbReference>
<proteinExistence type="predicted"/>
<dbReference type="PANTHER" id="PTHR48112:SF22">
    <property type="entry name" value="MITOCHONDRIAL TRANSCRIPTION FACTOR A, ISOFORM B"/>
    <property type="match status" value="1"/>
</dbReference>
<organism evidence="5 6">
    <name type="scientific">Lymnaea stagnalis</name>
    <name type="common">Great pond snail</name>
    <name type="synonym">Helix stagnalis</name>
    <dbReference type="NCBI Taxonomy" id="6523"/>
    <lineage>
        <taxon>Eukaryota</taxon>
        <taxon>Metazoa</taxon>
        <taxon>Spiralia</taxon>
        <taxon>Lophotrochozoa</taxon>
        <taxon>Mollusca</taxon>
        <taxon>Gastropoda</taxon>
        <taxon>Heterobranchia</taxon>
        <taxon>Euthyneura</taxon>
        <taxon>Panpulmonata</taxon>
        <taxon>Hygrophila</taxon>
        <taxon>Lymnaeoidea</taxon>
        <taxon>Lymnaeidae</taxon>
        <taxon>Lymnaea</taxon>
    </lineage>
</organism>
<feature type="DNA-binding region" description="HMG box" evidence="2">
    <location>
        <begin position="172"/>
        <end position="237"/>
    </location>
</feature>
<protein>
    <recommendedName>
        <fullName evidence="4">HMG box domain-containing protein</fullName>
    </recommendedName>
</protein>
<evidence type="ECO:0000256" key="1">
    <source>
        <dbReference type="ARBA" id="ARBA00023125"/>
    </source>
</evidence>
<dbReference type="AlphaFoldDB" id="A0AAV2I9B3"/>
<dbReference type="InterPro" id="IPR050342">
    <property type="entry name" value="HMGB"/>
</dbReference>
<dbReference type="InterPro" id="IPR009071">
    <property type="entry name" value="HMG_box_dom"/>
</dbReference>
<dbReference type="PANTHER" id="PTHR48112">
    <property type="entry name" value="HIGH MOBILITY GROUP PROTEIN DSP1"/>
    <property type="match status" value="1"/>
</dbReference>